<evidence type="ECO:0000313" key="2">
    <source>
        <dbReference type="EMBL" id="KAK9830850.1"/>
    </source>
</evidence>
<dbReference type="AlphaFoldDB" id="A0AAW1RA20"/>
<feature type="compositionally biased region" description="Basic residues" evidence="1">
    <location>
        <begin position="164"/>
        <end position="175"/>
    </location>
</feature>
<feature type="compositionally biased region" description="Basic and acidic residues" evidence="1">
    <location>
        <begin position="120"/>
        <end position="146"/>
    </location>
</feature>
<feature type="region of interest" description="Disordered" evidence="1">
    <location>
        <begin position="91"/>
        <end position="175"/>
    </location>
</feature>
<evidence type="ECO:0000313" key="3">
    <source>
        <dbReference type="Proteomes" id="UP001438707"/>
    </source>
</evidence>
<feature type="compositionally biased region" description="Basic and acidic residues" evidence="1">
    <location>
        <begin position="100"/>
        <end position="113"/>
    </location>
</feature>
<sequence length="175" mass="18968">MNACETSTPGLSYSHSLQCTSQPHLQGSLIKRQVLAAAKALWVSCCRGAYGLEAFAQRAQADFHGGQVCTKETSTDQAITSEGSALHKALNFTGQQRTNKSADAKADATRKASDAGSQDGSDHSSSDRLHIPGSREQRAKQREAQRQHTKPRRFKSVMASTSRVSKRKGIPHRSC</sequence>
<reference evidence="2 3" key="1">
    <citation type="journal article" date="2024" name="Nat. Commun.">
        <title>Phylogenomics reveals the evolutionary origins of lichenization in chlorophyte algae.</title>
        <authorList>
            <person name="Puginier C."/>
            <person name="Libourel C."/>
            <person name="Otte J."/>
            <person name="Skaloud P."/>
            <person name="Haon M."/>
            <person name="Grisel S."/>
            <person name="Petersen M."/>
            <person name="Berrin J.G."/>
            <person name="Delaux P.M."/>
            <person name="Dal Grande F."/>
            <person name="Keller J."/>
        </authorList>
    </citation>
    <scope>NUCLEOTIDE SEQUENCE [LARGE SCALE GENOMIC DNA]</scope>
    <source>
        <strain evidence="2 3">SAG 2145</strain>
    </source>
</reference>
<accession>A0AAW1RA20</accession>
<keyword evidence="3" id="KW-1185">Reference proteome</keyword>
<comment type="caution">
    <text evidence="2">The sequence shown here is derived from an EMBL/GenBank/DDBJ whole genome shotgun (WGS) entry which is preliminary data.</text>
</comment>
<dbReference type="EMBL" id="JALJOS010000015">
    <property type="protein sequence ID" value="KAK9830850.1"/>
    <property type="molecule type" value="Genomic_DNA"/>
</dbReference>
<proteinExistence type="predicted"/>
<dbReference type="Proteomes" id="UP001438707">
    <property type="component" value="Unassembled WGS sequence"/>
</dbReference>
<gene>
    <name evidence="2" type="ORF">WJX74_010047</name>
</gene>
<name>A0AAW1RA20_9CHLO</name>
<evidence type="ECO:0000256" key="1">
    <source>
        <dbReference type="SAM" id="MobiDB-lite"/>
    </source>
</evidence>
<protein>
    <submittedName>
        <fullName evidence="2">Uncharacterized protein</fullName>
    </submittedName>
</protein>
<organism evidence="2 3">
    <name type="scientific">Apatococcus lobatus</name>
    <dbReference type="NCBI Taxonomy" id="904363"/>
    <lineage>
        <taxon>Eukaryota</taxon>
        <taxon>Viridiplantae</taxon>
        <taxon>Chlorophyta</taxon>
        <taxon>core chlorophytes</taxon>
        <taxon>Trebouxiophyceae</taxon>
        <taxon>Chlorellales</taxon>
        <taxon>Chlorellaceae</taxon>
        <taxon>Apatococcus</taxon>
    </lineage>
</organism>